<evidence type="ECO:0000313" key="2">
    <source>
        <dbReference type="Proteomes" id="UP000182771"/>
    </source>
</evidence>
<accession>A0A1H2QP17</accession>
<dbReference type="Proteomes" id="UP000182771">
    <property type="component" value="Unassembled WGS sequence"/>
</dbReference>
<proteinExistence type="predicted"/>
<protein>
    <recommendedName>
        <fullName evidence="3">DUF1643 domain-containing protein</fullName>
    </recommendedName>
</protein>
<evidence type="ECO:0008006" key="3">
    <source>
        <dbReference type="Google" id="ProtNLM"/>
    </source>
</evidence>
<keyword evidence="2" id="KW-1185">Reference proteome</keyword>
<dbReference type="InterPro" id="IPR012441">
    <property type="entry name" value="DUF1643"/>
</dbReference>
<sequence length="179" mass="20490">MIRDMENIKYAPTHCESTGKAQGEYRYYLEQIGDKMLFIIGLNPSTANEDTCDRTMGRVLSFVQNTGYNGFVMLNLYPQRQTDKYALPKEQDEAIHQKSLQYIRELGEKYPTADILLAFGNGITLRSYLKKNLGDIIEVLGERKYLQIGTLTAKGYPRHPLYAVNNCSLVSCNIEKFKK</sequence>
<organism evidence="1 2">
    <name type="scientific">Capnocytophaga granulosa</name>
    <dbReference type="NCBI Taxonomy" id="45242"/>
    <lineage>
        <taxon>Bacteria</taxon>
        <taxon>Pseudomonadati</taxon>
        <taxon>Bacteroidota</taxon>
        <taxon>Flavobacteriia</taxon>
        <taxon>Flavobacteriales</taxon>
        <taxon>Flavobacteriaceae</taxon>
        <taxon>Capnocytophaga</taxon>
    </lineage>
</organism>
<dbReference type="AlphaFoldDB" id="A0A1H2QP17"/>
<dbReference type="GeneID" id="85017913"/>
<evidence type="ECO:0000313" key="1">
    <source>
        <dbReference type="EMBL" id="SDW08871.1"/>
    </source>
</evidence>
<comment type="caution">
    <text evidence="1">The sequence shown here is derived from an EMBL/GenBank/DDBJ whole genome shotgun (WGS) entry which is preliminary data.</text>
</comment>
<dbReference type="RefSeq" id="WP_081638599.1">
    <property type="nucleotide sequence ID" value="NZ_UFVE01000001.1"/>
</dbReference>
<dbReference type="EMBL" id="FNND01000001">
    <property type="protein sequence ID" value="SDW08871.1"/>
    <property type="molecule type" value="Genomic_DNA"/>
</dbReference>
<gene>
    <name evidence="1" type="ORF">SAMN05444420_101214</name>
</gene>
<dbReference type="Pfam" id="PF07799">
    <property type="entry name" value="DUF1643"/>
    <property type="match status" value="1"/>
</dbReference>
<dbReference type="OrthoDB" id="9807577at2"/>
<reference evidence="1 2" key="1">
    <citation type="submission" date="2016-10" db="EMBL/GenBank/DDBJ databases">
        <authorList>
            <person name="Varghese N."/>
            <person name="Submissions S."/>
        </authorList>
    </citation>
    <scope>NUCLEOTIDE SEQUENCE [LARGE SCALE GENOMIC DNA]</scope>
    <source>
        <strain evidence="1 2">DSM 11449</strain>
    </source>
</reference>
<name>A0A1H2QP17_9FLAO</name>